<reference evidence="1 2" key="2">
    <citation type="submission" date="2018-11" db="EMBL/GenBank/DDBJ databases">
        <authorList>
            <consortium name="Pathogen Informatics"/>
        </authorList>
    </citation>
    <scope>NUCLEOTIDE SEQUENCE [LARGE SCALE GENOMIC DNA]</scope>
    <source>
        <strain evidence="1 2">Egypt</strain>
    </source>
</reference>
<organism evidence="3">
    <name type="scientific">Echinostoma caproni</name>
    <dbReference type="NCBI Taxonomy" id="27848"/>
    <lineage>
        <taxon>Eukaryota</taxon>
        <taxon>Metazoa</taxon>
        <taxon>Spiralia</taxon>
        <taxon>Lophotrochozoa</taxon>
        <taxon>Platyhelminthes</taxon>
        <taxon>Trematoda</taxon>
        <taxon>Digenea</taxon>
        <taxon>Plagiorchiida</taxon>
        <taxon>Echinostomata</taxon>
        <taxon>Echinostomatoidea</taxon>
        <taxon>Echinostomatidae</taxon>
        <taxon>Echinostoma</taxon>
    </lineage>
</organism>
<gene>
    <name evidence="1" type="ORF">ECPE_LOCUS6093</name>
</gene>
<name>A0A183AGK8_9TREM</name>
<evidence type="ECO:0000313" key="2">
    <source>
        <dbReference type="Proteomes" id="UP000272942"/>
    </source>
</evidence>
<dbReference type="Proteomes" id="UP000272942">
    <property type="component" value="Unassembled WGS sequence"/>
</dbReference>
<keyword evidence="2" id="KW-1185">Reference proteome</keyword>
<evidence type="ECO:0000313" key="3">
    <source>
        <dbReference type="WBParaSite" id="ECPE_0000610601-mRNA-1"/>
    </source>
</evidence>
<accession>A0A183AGK8</accession>
<protein>
    <submittedName>
        <fullName evidence="3">SCP domain-containing protein</fullName>
    </submittedName>
</protein>
<dbReference type="WBParaSite" id="ECPE_0000610601-mRNA-1">
    <property type="protein sequence ID" value="ECPE_0000610601-mRNA-1"/>
    <property type="gene ID" value="ECPE_0000610601"/>
</dbReference>
<proteinExistence type="predicted"/>
<dbReference type="EMBL" id="UZAN01043026">
    <property type="protein sequence ID" value="VDP77393.1"/>
    <property type="molecule type" value="Genomic_DNA"/>
</dbReference>
<sequence length="72" mass="7707">MPIHRSQLIEEARAACKQQGDSSSEARGVAGAGIALSDKAECSLLDWISVNSRLCAVRLDGSVWVNSCYVLI</sequence>
<dbReference type="AlphaFoldDB" id="A0A183AGK8"/>
<evidence type="ECO:0000313" key="1">
    <source>
        <dbReference type="EMBL" id="VDP77393.1"/>
    </source>
</evidence>
<dbReference type="OrthoDB" id="6278246at2759"/>
<reference evidence="3" key="1">
    <citation type="submission" date="2016-06" db="UniProtKB">
        <authorList>
            <consortium name="WormBaseParasite"/>
        </authorList>
    </citation>
    <scope>IDENTIFICATION</scope>
</reference>